<evidence type="ECO:0000256" key="6">
    <source>
        <dbReference type="ARBA" id="ARBA00023242"/>
    </source>
</evidence>
<dbReference type="GO" id="GO:0046982">
    <property type="term" value="F:protein heterodimerization activity"/>
    <property type="evidence" value="ECO:0007669"/>
    <property type="project" value="InterPro"/>
</dbReference>
<evidence type="ECO:0000259" key="8">
    <source>
        <dbReference type="Pfam" id="PF07524"/>
    </source>
</evidence>
<dbReference type="PANTHER" id="PTHR46469:SF1">
    <property type="entry name" value="TRANSCRIPTION INITIATION FACTOR TFIID SUBUNIT 8"/>
    <property type="match status" value="1"/>
</dbReference>
<feature type="compositionally biased region" description="Basic and acidic residues" evidence="7">
    <location>
        <begin position="243"/>
        <end position="262"/>
    </location>
</feature>
<reference evidence="10" key="1">
    <citation type="submission" date="2023-04" db="EMBL/GenBank/DDBJ databases">
        <title>Black Yeasts Isolated from many extreme environments.</title>
        <authorList>
            <person name="Coleine C."/>
            <person name="Stajich J.E."/>
            <person name="Selbmann L."/>
        </authorList>
    </citation>
    <scope>NUCLEOTIDE SEQUENCE</scope>
    <source>
        <strain evidence="10">CCFEE 5312</strain>
    </source>
</reference>
<feature type="domain" description="Bromodomain associated" evidence="8">
    <location>
        <begin position="53"/>
        <end position="113"/>
    </location>
</feature>
<evidence type="ECO:0000256" key="5">
    <source>
        <dbReference type="ARBA" id="ARBA00023163"/>
    </source>
</evidence>
<evidence type="ECO:0000313" key="11">
    <source>
        <dbReference type="Proteomes" id="UP001271007"/>
    </source>
</evidence>
<evidence type="ECO:0000259" key="9">
    <source>
        <dbReference type="Pfam" id="PF10406"/>
    </source>
</evidence>
<comment type="similarity">
    <text evidence="2">Belongs to the TAF8 family.</text>
</comment>
<dbReference type="Gene3D" id="1.10.20.10">
    <property type="entry name" value="Histone, subunit A"/>
    <property type="match status" value="1"/>
</dbReference>
<dbReference type="GO" id="GO:0005669">
    <property type="term" value="C:transcription factor TFIID complex"/>
    <property type="evidence" value="ECO:0007669"/>
    <property type="project" value="InterPro"/>
</dbReference>
<evidence type="ECO:0000256" key="2">
    <source>
        <dbReference type="ARBA" id="ARBA00008767"/>
    </source>
</evidence>
<dbReference type="Pfam" id="PF07524">
    <property type="entry name" value="Bromo_TP"/>
    <property type="match status" value="1"/>
</dbReference>
<dbReference type="GO" id="GO:0006367">
    <property type="term" value="P:transcription initiation at RNA polymerase II promoter"/>
    <property type="evidence" value="ECO:0007669"/>
    <property type="project" value="TreeGrafter"/>
</dbReference>
<organism evidence="10 11">
    <name type="scientific">Extremus antarcticus</name>
    <dbReference type="NCBI Taxonomy" id="702011"/>
    <lineage>
        <taxon>Eukaryota</taxon>
        <taxon>Fungi</taxon>
        <taxon>Dikarya</taxon>
        <taxon>Ascomycota</taxon>
        <taxon>Pezizomycotina</taxon>
        <taxon>Dothideomycetes</taxon>
        <taxon>Dothideomycetidae</taxon>
        <taxon>Mycosphaerellales</taxon>
        <taxon>Extremaceae</taxon>
        <taxon>Extremus</taxon>
    </lineage>
</organism>
<evidence type="ECO:0000256" key="3">
    <source>
        <dbReference type="ARBA" id="ARBA00017307"/>
    </source>
</evidence>
<dbReference type="Proteomes" id="UP001271007">
    <property type="component" value="Unassembled WGS sequence"/>
</dbReference>
<dbReference type="Pfam" id="PF10406">
    <property type="entry name" value="TAF8_C"/>
    <property type="match status" value="1"/>
</dbReference>
<keyword evidence="11" id="KW-1185">Reference proteome</keyword>
<feature type="compositionally biased region" description="Basic residues" evidence="7">
    <location>
        <begin position="21"/>
        <end position="30"/>
    </location>
</feature>
<evidence type="ECO:0000256" key="4">
    <source>
        <dbReference type="ARBA" id="ARBA00023015"/>
    </source>
</evidence>
<dbReference type="EMBL" id="JAWDJX010000025">
    <property type="protein sequence ID" value="KAK3051682.1"/>
    <property type="molecule type" value="Genomic_DNA"/>
</dbReference>
<accession>A0AAJ0GBB6</accession>
<feature type="region of interest" description="Disordered" evidence="7">
    <location>
        <begin position="1"/>
        <end position="43"/>
    </location>
</feature>
<dbReference type="InterPro" id="IPR009072">
    <property type="entry name" value="Histone-fold"/>
</dbReference>
<evidence type="ECO:0000256" key="1">
    <source>
        <dbReference type="ARBA" id="ARBA00004123"/>
    </source>
</evidence>
<evidence type="ECO:0000313" key="10">
    <source>
        <dbReference type="EMBL" id="KAK3051682.1"/>
    </source>
</evidence>
<protein>
    <recommendedName>
        <fullName evidence="3">Transcription initiation factor TFIID subunit 8</fullName>
    </recommendedName>
</protein>
<comment type="subcellular location">
    <subcellularLocation>
        <location evidence="1">Nucleus</location>
    </subcellularLocation>
</comment>
<dbReference type="InterPro" id="IPR006565">
    <property type="entry name" value="BTP"/>
</dbReference>
<gene>
    <name evidence="10" type="ORF">LTR09_007338</name>
</gene>
<comment type="caution">
    <text evidence="10">The sequence shown here is derived from an EMBL/GenBank/DDBJ whole genome shotgun (WGS) entry which is preliminary data.</text>
</comment>
<dbReference type="AlphaFoldDB" id="A0AAJ0GBB6"/>
<dbReference type="CDD" id="cd08049">
    <property type="entry name" value="TAF8"/>
    <property type="match status" value="1"/>
</dbReference>
<feature type="region of interest" description="Disordered" evidence="7">
    <location>
        <begin position="227"/>
        <end position="265"/>
    </location>
</feature>
<feature type="domain" description="Transcription factor TFIID subunit 8 C-terminal" evidence="9">
    <location>
        <begin position="170"/>
        <end position="218"/>
    </location>
</feature>
<dbReference type="InterPro" id="IPR019473">
    <property type="entry name" value="TFIID_su8_C"/>
</dbReference>
<dbReference type="CDD" id="cd00076">
    <property type="entry name" value="HFD_SF"/>
    <property type="match status" value="1"/>
</dbReference>
<sequence length="329" mass="36152">MADTTHHTGMKRPHSDATSQQRRKVRRKLQHVQTRPQHVEPAPQDPVFVQGQLLRSIGAALAIVGFDSVKPAALEMFRSHVEEYMLDFVHDIRTSMATHRRTTATAQDFASALAAKPNTSYASQLTPQLRLRIPESISYPSIPEPAPASPSPNDFSSLLAPLVKAEVPEYIPKHFPNLPPQHAWQHTAVYPERERDARTLREKATEEGILAEQALRKLAAAAKSGAAKAERRRLNALSGTGRRVQDSGKGGRDKRTARREAPADEDMYGEMMIEVGGGIDQDQAEAIGLGLDGTNDLKEQGVDVGMPEGLVVNSDMAAWRRGGRRGTRV</sequence>
<name>A0AAJ0GBB6_9PEZI</name>
<dbReference type="PANTHER" id="PTHR46469">
    <property type="entry name" value="TRANSCRIPTION INITIATION FACTOR TFIID SUBUNIT 8"/>
    <property type="match status" value="1"/>
</dbReference>
<dbReference type="InterPro" id="IPR037818">
    <property type="entry name" value="TAF8"/>
</dbReference>
<keyword evidence="4" id="KW-0805">Transcription regulation</keyword>
<proteinExistence type="inferred from homology"/>
<keyword evidence="5" id="KW-0804">Transcription</keyword>
<keyword evidence="6" id="KW-0539">Nucleus</keyword>
<evidence type="ECO:0000256" key="7">
    <source>
        <dbReference type="SAM" id="MobiDB-lite"/>
    </source>
</evidence>